<dbReference type="InterPro" id="IPR043504">
    <property type="entry name" value="Peptidase_S1_PA_chymotrypsin"/>
</dbReference>
<dbReference type="RefSeq" id="WP_210664839.1">
    <property type="nucleotide sequence ID" value="NZ_JAGFBV010000002.1"/>
</dbReference>
<dbReference type="Proteomes" id="UP000675047">
    <property type="component" value="Unassembled WGS sequence"/>
</dbReference>
<protein>
    <submittedName>
        <fullName evidence="3">Serine protease</fullName>
    </submittedName>
</protein>
<dbReference type="InterPro" id="IPR009003">
    <property type="entry name" value="Peptidase_S1_PA"/>
</dbReference>
<name>A0A941AV54_9FLAO</name>
<keyword evidence="2" id="KW-0812">Transmembrane</keyword>
<dbReference type="InterPro" id="IPR039245">
    <property type="entry name" value="TYSND1/DEG15"/>
</dbReference>
<dbReference type="PANTHER" id="PTHR21004:SF0">
    <property type="entry name" value="PEROXISOMAL LEADER PEPTIDE-PROCESSING PROTEASE"/>
    <property type="match status" value="1"/>
</dbReference>
<feature type="compositionally biased region" description="Low complexity" evidence="1">
    <location>
        <begin position="193"/>
        <end position="209"/>
    </location>
</feature>
<feature type="region of interest" description="Disordered" evidence="1">
    <location>
        <begin position="179"/>
        <end position="209"/>
    </location>
</feature>
<dbReference type="Pfam" id="PF13365">
    <property type="entry name" value="Trypsin_2"/>
    <property type="match status" value="1"/>
</dbReference>
<keyword evidence="3" id="KW-0378">Hydrolase</keyword>
<organism evidence="3 4">
    <name type="scientific">Flavobacterium geliluteum</name>
    <dbReference type="NCBI Taxonomy" id="2816120"/>
    <lineage>
        <taxon>Bacteria</taxon>
        <taxon>Pseudomonadati</taxon>
        <taxon>Bacteroidota</taxon>
        <taxon>Flavobacteriia</taxon>
        <taxon>Flavobacteriales</taxon>
        <taxon>Flavobacteriaceae</taxon>
        <taxon>Flavobacterium</taxon>
    </lineage>
</organism>
<feature type="transmembrane region" description="Helical" evidence="2">
    <location>
        <begin position="21"/>
        <end position="40"/>
    </location>
</feature>
<dbReference type="GO" id="GO:0016485">
    <property type="term" value="P:protein processing"/>
    <property type="evidence" value="ECO:0007669"/>
    <property type="project" value="InterPro"/>
</dbReference>
<accession>A0A941AV54</accession>
<evidence type="ECO:0000313" key="4">
    <source>
        <dbReference type="Proteomes" id="UP000675047"/>
    </source>
</evidence>
<dbReference type="AlphaFoldDB" id="A0A941AV54"/>
<dbReference type="Gene3D" id="2.40.10.10">
    <property type="entry name" value="Trypsin-like serine proteases"/>
    <property type="match status" value="2"/>
</dbReference>
<keyword evidence="2" id="KW-1133">Transmembrane helix</keyword>
<feature type="compositionally biased region" description="Polar residues" evidence="1">
    <location>
        <begin position="179"/>
        <end position="188"/>
    </location>
</feature>
<keyword evidence="2" id="KW-0472">Membrane</keyword>
<proteinExistence type="predicted"/>
<sequence length="382" mass="41941">MSEESFSEEKQPTKNSKKIKIGITIAIIVVLGVAFIPKIWAKYNKKEIVCLNGQTEIYEKFKDAVVLVKHTYALEISIKGSEPFQIEVDDSTLEPKTISGTGFFVSEDGKIVTNHHVAEPWLYGDETKNSYSYLKEHIAAVLPDSIKAEDYKAFIEKNWNSYYEGEEGDYEEESEEVVQTETPKTVDSTAVVASDNSENTSNDSSAEEAVTPEKVVNYIKVDDITITPKTVEISVALHGSKEDWLKCKVYKIADGEEVDVAVLQLNSETLPGSVTNIVDLENAVTDDSHIKPGTNAILIGYPMGMTLANTRRGIKVQIYEGQINKESDGVSLQYNVTSTHGASGSPVFNECGQLIAVNYAGYDAAQGYNFGIVAKHAAALIQ</sequence>
<gene>
    <name evidence="3" type="ORF">J3495_01720</name>
</gene>
<keyword evidence="3" id="KW-0645">Protease</keyword>
<dbReference type="SUPFAM" id="SSF50494">
    <property type="entry name" value="Trypsin-like serine proteases"/>
    <property type="match status" value="1"/>
</dbReference>
<dbReference type="PANTHER" id="PTHR21004">
    <property type="entry name" value="SERINE PROTEASE-RELATED"/>
    <property type="match status" value="1"/>
</dbReference>
<dbReference type="EMBL" id="JAGFBV010000002">
    <property type="protein sequence ID" value="MBP4136794.1"/>
    <property type="molecule type" value="Genomic_DNA"/>
</dbReference>
<evidence type="ECO:0000256" key="1">
    <source>
        <dbReference type="SAM" id="MobiDB-lite"/>
    </source>
</evidence>
<comment type="caution">
    <text evidence="3">The sequence shown here is derived from an EMBL/GenBank/DDBJ whole genome shotgun (WGS) entry which is preliminary data.</text>
</comment>
<dbReference type="GO" id="GO:0004252">
    <property type="term" value="F:serine-type endopeptidase activity"/>
    <property type="evidence" value="ECO:0007669"/>
    <property type="project" value="InterPro"/>
</dbReference>
<keyword evidence="4" id="KW-1185">Reference proteome</keyword>
<reference evidence="3 4" key="1">
    <citation type="submission" date="2021-03" db="EMBL/GenBank/DDBJ databases">
        <title>Flavobacterium Flabelliformis Sp. Nov. And Flavobacterium Geliluteum Sp. Nov., Two Novel Multidrug Resistant Psychrophilic Species Isolated From Antarctica.</title>
        <authorList>
            <person name="Kralova S."/>
            <person name="Busse H.J."/>
            <person name="Bezdicek M."/>
            <person name="Nykrynova M."/>
            <person name="Kroupova E."/>
            <person name="Krsek D."/>
            <person name="Sedlacek I."/>
        </authorList>
    </citation>
    <scope>NUCLEOTIDE SEQUENCE [LARGE SCALE GENOMIC DNA]</scope>
    <source>
        <strain evidence="3 4">P7388</strain>
    </source>
</reference>
<evidence type="ECO:0000256" key="2">
    <source>
        <dbReference type="SAM" id="Phobius"/>
    </source>
</evidence>
<evidence type="ECO:0000313" key="3">
    <source>
        <dbReference type="EMBL" id="MBP4136794.1"/>
    </source>
</evidence>